<dbReference type="SMART" id="SM00342">
    <property type="entry name" value="HTH_ARAC"/>
    <property type="match status" value="1"/>
</dbReference>
<dbReference type="OrthoDB" id="9801123at2"/>
<keyword evidence="3" id="KW-0804">Transcription</keyword>
<dbReference type="PANTHER" id="PTHR47504:SF5">
    <property type="entry name" value="RIGHT ORIGIN-BINDING PROTEIN"/>
    <property type="match status" value="1"/>
</dbReference>
<dbReference type="SUPFAM" id="SSF55136">
    <property type="entry name" value="Probable bacterial effector-binding domain"/>
    <property type="match status" value="1"/>
</dbReference>
<dbReference type="GO" id="GO:0043565">
    <property type="term" value="F:sequence-specific DNA binding"/>
    <property type="evidence" value="ECO:0007669"/>
    <property type="project" value="InterPro"/>
</dbReference>
<dbReference type="InterPro" id="IPR050959">
    <property type="entry name" value="MarA-like"/>
</dbReference>
<evidence type="ECO:0000256" key="2">
    <source>
        <dbReference type="ARBA" id="ARBA00023125"/>
    </source>
</evidence>
<evidence type="ECO:0000256" key="3">
    <source>
        <dbReference type="ARBA" id="ARBA00023163"/>
    </source>
</evidence>
<dbReference type="Pfam" id="PF06445">
    <property type="entry name" value="GyrI-like"/>
    <property type="match status" value="1"/>
</dbReference>
<dbReference type="PANTHER" id="PTHR47504">
    <property type="entry name" value="RIGHT ORIGIN-BINDING PROTEIN"/>
    <property type="match status" value="1"/>
</dbReference>
<evidence type="ECO:0000259" key="4">
    <source>
        <dbReference type="PROSITE" id="PS01124"/>
    </source>
</evidence>
<reference evidence="5 6" key="1">
    <citation type="journal article" date="2016" name="Genome Announc.">
        <title>Complete Genome and Plasmid Sequences for Rhodococcus fascians D188 and Draft Sequences for Rhodococcus Isolates PBTS 1 and PBTS 2.</title>
        <authorList>
            <person name="Stamler R.A."/>
            <person name="Vereecke D."/>
            <person name="Zhang Y."/>
            <person name="Schilkey F."/>
            <person name="Devitt N."/>
            <person name="Randall J.J."/>
        </authorList>
    </citation>
    <scope>NUCLEOTIDE SEQUENCE [LARGE SCALE GENOMIC DNA]</scope>
    <source>
        <strain evidence="5 6">PBTS2</strain>
    </source>
</reference>
<dbReference type="PROSITE" id="PS00041">
    <property type="entry name" value="HTH_ARAC_FAMILY_1"/>
    <property type="match status" value="1"/>
</dbReference>
<keyword evidence="6" id="KW-1185">Reference proteome</keyword>
<sequence>MLERWNAALDYIEDNLDHDIDPAQLARITLTSDYHFRRVFSALAGIPLSAYIRQRRMSLAAADILAGIGVLDVATKYGYSGDAFTRAFRDMHGVTPSHARKPGTTLRSRPPLAFHLTIEGKSTMDYRITELPAFHIIGKSTRIPLTFHGENTAMTQFHQTLPTGFGEQLRRHADLPELPHILFVSDGFEADRTDGSLFDYYFAVATTAPIPADLDSLSVPASTWAVFETRSDTALAPALQQLWADAFSEWFPSHPFHITPGPEILTVTENTPDWSSGAGELWIPVARNQ</sequence>
<name>A0A143QIM3_RHOFA</name>
<dbReference type="AlphaFoldDB" id="A0A143QIM3"/>
<evidence type="ECO:0000313" key="6">
    <source>
        <dbReference type="Proteomes" id="UP000076038"/>
    </source>
</evidence>
<dbReference type="InterPro" id="IPR009057">
    <property type="entry name" value="Homeodomain-like_sf"/>
</dbReference>
<dbReference type="InterPro" id="IPR029442">
    <property type="entry name" value="GyrI-like"/>
</dbReference>
<dbReference type="KEGG" id="rhs:A3Q41_01486"/>
<dbReference type="Proteomes" id="UP000076038">
    <property type="component" value="Chromosome"/>
</dbReference>
<dbReference type="GO" id="GO:0003700">
    <property type="term" value="F:DNA-binding transcription factor activity"/>
    <property type="evidence" value="ECO:0007669"/>
    <property type="project" value="InterPro"/>
</dbReference>
<evidence type="ECO:0000313" key="5">
    <source>
        <dbReference type="EMBL" id="AMY22794.1"/>
    </source>
</evidence>
<dbReference type="InterPro" id="IPR011256">
    <property type="entry name" value="Reg_factor_effector_dom_sf"/>
</dbReference>
<dbReference type="RefSeq" id="WP_048319054.1">
    <property type="nucleotide sequence ID" value="NZ_CP015220.1"/>
</dbReference>
<protein>
    <submittedName>
        <fullName evidence="5">Transposon Tn10 TetD protein</fullName>
    </submittedName>
</protein>
<dbReference type="InterPro" id="IPR018060">
    <property type="entry name" value="HTH_AraC"/>
</dbReference>
<dbReference type="SUPFAM" id="SSF46689">
    <property type="entry name" value="Homeodomain-like"/>
    <property type="match status" value="2"/>
</dbReference>
<keyword evidence="1" id="KW-0805">Transcription regulation</keyword>
<dbReference type="Gene3D" id="1.10.10.60">
    <property type="entry name" value="Homeodomain-like"/>
    <property type="match status" value="2"/>
</dbReference>
<dbReference type="SMART" id="SM00871">
    <property type="entry name" value="AraC_E_bind"/>
    <property type="match status" value="1"/>
</dbReference>
<accession>A0A143QIM3</accession>
<dbReference type="EMBL" id="CP015220">
    <property type="protein sequence ID" value="AMY22794.1"/>
    <property type="molecule type" value="Genomic_DNA"/>
</dbReference>
<evidence type="ECO:0000256" key="1">
    <source>
        <dbReference type="ARBA" id="ARBA00023015"/>
    </source>
</evidence>
<dbReference type="Gene3D" id="3.20.80.10">
    <property type="entry name" value="Regulatory factor, effector binding domain"/>
    <property type="match status" value="1"/>
</dbReference>
<proteinExistence type="predicted"/>
<reference evidence="6" key="2">
    <citation type="submission" date="2016-04" db="EMBL/GenBank/DDBJ databases">
        <title>Complete Genome and Plasmid Sequences for Rhodococcus fascians D188 and Draft Sequences for Rhodococcus spp. Isolates PBTS 1 and PBTS 2.</title>
        <authorList>
            <person name="Stamer R."/>
            <person name="Vereecke D."/>
            <person name="Zhang Y."/>
            <person name="Schilkey F."/>
            <person name="Devitt N."/>
            <person name="Randall J."/>
        </authorList>
    </citation>
    <scope>NUCLEOTIDE SEQUENCE [LARGE SCALE GENOMIC DNA]</scope>
    <source>
        <strain evidence="6">PBTS2</strain>
    </source>
</reference>
<keyword evidence="2" id="KW-0238">DNA-binding</keyword>
<dbReference type="InterPro" id="IPR010499">
    <property type="entry name" value="AraC_E-bd"/>
</dbReference>
<feature type="domain" description="HTH araC/xylS-type" evidence="4">
    <location>
        <begin position="6"/>
        <end position="102"/>
    </location>
</feature>
<gene>
    <name evidence="5" type="primary">tetD</name>
    <name evidence="5" type="ORF">A3Q41_01486</name>
</gene>
<organism evidence="5 6">
    <name type="scientific">Rhodococcoides fascians</name>
    <name type="common">Rhodococcus fascians</name>
    <dbReference type="NCBI Taxonomy" id="1828"/>
    <lineage>
        <taxon>Bacteria</taxon>
        <taxon>Bacillati</taxon>
        <taxon>Actinomycetota</taxon>
        <taxon>Actinomycetes</taxon>
        <taxon>Mycobacteriales</taxon>
        <taxon>Nocardiaceae</taxon>
        <taxon>Rhodococcoides</taxon>
    </lineage>
</organism>
<dbReference type="PATRIC" id="fig|1653479.3.peg.1506"/>
<dbReference type="InterPro" id="IPR018062">
    <property type="entry name" value="HTH_AraC-typ_CS"/>
</dbReference>
<dbReference type="PROSITE" id="PS01124">
    <property type="entry name" value="HTH_ARAC_FAMILY_2"/>
    <property type="match status" value="1"/>
</dbReference>
<dbReference type="Pfam" id="PF12833">
    <property type="entry name" value="HTH_18"/>
    <property type="match status" value="1"/>
</dbReference>